<evidence type="ECO:0000313" key="2">
    <source>
        <dbReference type="Proteomes" id="UP000550707"/>
    </source>
</evidence>
<dbReference type="EMBL" id="JACASF010000005">
    <property type="protein sequence ID" value="KAF6478816.1"/>
    <property type="molecule type" value="Genomic_DNA"/>
</dbReference>
<proteinExistence type="predicted"/>
<reference evidence="1 2" key="1">
    <citation type="journal article" date="2020" name="Nature">
        <title>Six reference-quality genomes reveal evolution of bat adaptations.</title>
        <authorList>
            <person name="Jebb D."/>
            <person name="Huang Z."/>
            <person name="Pippel M."/>
            <person name="Hughes G.M."/>
            <person name="Lavrichenko K."/>
            <person name="Devanna P."/>
            <person name="Winkler S."/>
            <person name="Jermiin L.S."/>
            <person name="Skirmuntt E.C."/>
            <person name="Katzourakis A."/>
            <person name="Burkitt-Gray L."/>
            <person name="Ray D.A."/>
            <person name="Sullivan K.A.M."/>
            <person name="Roscito J.G."/>
            <person name="Kirilenko B.M."/>
            <person name="Davalos L.M."/>
            <person name="Corthals A.P."/>
            <person name="Power M.L."/>
            <person name="Jones G."/>
            <person name="Ransome R.D."/>
            <person name="Dechmann D.K.N."/>
            <person name="Locatelli A.G."/>
            <person name="Puechmaille S.J."/>
            <person name="Fedrigo O."/>
            <person name="Jarvis E.D."/>
            <person name="Hiller M."/>
            <person name="Vernes S.C."/>
            <person name="Myers E.W."/>
            <person name="Teeling E.C."/>
        </authorList>
    </citation>
    <scope>NUCLEOTIDE SEQUENCE [LARGE SCALE GENOMIC DNA]</scope>
    <source>
        <strain evidence="1">MMolMol1</strain>
        <tissue evidence="1">Muscle</tissue>
    </source>
</reference>
<organism evidence="1 2">
    <name type="scientific">Molossus molossus</name>
    <name type="common">Pallas' mastiff bat</name>
    <name type="synonym">Vespertilio molossus</name>
    <dbReference type="NCBI Taxonomy" id="27622"/>
    <lineage>
        <taxon>Eukaryota</taxon>
        <taxon>Metazoa</taxon>
        <taxon>Chordata</taxon>
        <taxon>Craniata</taxon>
        <taxon>Vertebrata</taxon>
        <taxon>Euteleostomi</taxon>
        <taxon>Mammalia</taxon>
        <taxon>Eutheria</taxon>
        <taxon>Laurasiatheria</taxon>
        <taxon>Chiroptera</taxon>
        <taxon>Yangochiroptera</taxon>
        <taxon>Molossidae</taxon>
        <taxon>Molossus</taxon>
    </lineage>
</organism>
<dbReference type="GO" id="GO:0016740">
    <property type="term" value="F:transferase activity"/>
    <property type="evidence" value="ECO:0007669"/>
    <property type="project" value="UniProtKB-KW"/>
</dbReference>
<keyword evidence="1" id="KW-0808">Transferase</keyword>
<comment type="caution">
    <text evidence="1">The sequence shown here is derived from an EMBL/GenBank/DDBJ whole genome shotgun (WGS) entry which is preliminary data.</text>
</comment>
<evidence type="ECO:0000313" key="1">
    <source>
        <dbReference type="EMBL" id="KAF6478816.1"/>
    </source>
</evidence>
<protein>
    <submittedName>
        <fullName evidence="1">Xyloside xylosyltransferase 1</fullName>
    </submittedName>
</protein>
<accession>A0A7J8I2F1</accession>
<sequence length="73" mass="7928">MQPVYSVLLGVPACLTKNWETAVWTCGHPLLVDQCESVSVWALVSCGTLRVSLVLPLILCVTLGHFTLSDQQS</sequence>
<dbReference type="Proteomes" id="UP000550707">
    <property type="component" value="Unassembled WGS sequence"/>
</dbReference>
<keyword evidence="2" id="KW-1185">Reference proteome</keyword>
<name>A0A7J8I2F1_MOLMO</name>
<gene>
    <name evidence="1" type="ORF">HJG59_019663</name>
</gene>
<dbReference type="AlphaFoldDB" id="A0A7J8I2F1"/>